<dbReference type="Pfam" id="PF17389">
    <property type="entry name" value="Bac_rhamnosid6H"/>
    <property type="match status" value="1"/>
</dbReference>
<evidence type="ECO:0000256" key="2">
    <source>
        <dbReference type="ARBA" id="ARBA00012652"/>
    </source>
</evidence>
<evidence type="ECO:0000259" key="6">
    <source>
        <dbReference type="Pfam" id="PF17390"/>
    </source>
</evidence>
<comment type="caution">
    <text evidence="7">The sequence shown here is derived from an EMBL/GenBank/DDBJ whole genome shotgun (WGS) entry which is preliminary data.</text>
</comment>
<evidence type="ECO:0000313" key="7">
    <source>
        <dbReference type="EMBL" id="PKQ66001.1"/>
    </source>
</evidence>
<dbReference type="GO" id="GO:0030596">
    <property type="term" value="F:alpha-L-rhamnosidase activity"/>
    <property type="evidence" value="ECO:0007669"/>
    <property type="project" value="UniProtKB-EC"/>
</dbReference>
<keyword evidence="3" id="KW-0378">Hydrolase</keyword>
<dbReference type="PANTHER" id="PTHR33307">
    <property type="entry name" value="ALPHA-RHAMNOSIDASE (EUROFUNG)"/>
    <property type="match status" value="1"/>
</dbReference>
<dbReference type="GO" id="GO:0005975">
    <property type="term" value="P:carbohydrate metabolic process"/>
    <property type="evidence" value="ECO:0007669"/>
    <property type="project" value="InterPro"/>
</dbReference>
<proteinExistence type="predicted"/>
<dbReference type="EC" id="3.2.1.40" evidence="2"/>
<sequence length="644" mass="73683">MYFLDELKMKTSENLLFESILKSLLKMREFMVVCLIVIHCLNCQAQNNDTEEKNMFQASMIKPDRIAKLSDEHYFFDFGKDAFGTLIIEIKSPQTDTLIVHLGEKLAEDGTIDRKPGGTIRYQKVMVTDIPVNEKFVLSLQRDRRNTKSQAIALPDSFGVIMPFRYCEIEKLNVPISDVAIRQKRYNYRFNDSASSFVSSDTILNQVWDLCKYTIKATSFAGIYVDGDRERIPYEADAYINQLSHYCVDHEYGMAKETIKHFVDYPTWPTEWLLHTILMVYQDYYYTGDTSLISCHYEQLKEKTLYQLADKDGLISSYSDKVTGEFMHKIGFTDTTQRLIDIVDWPPAQKDSGWELANEAGERDGHEMLPVNTVVNCFFYENMCIMAELAGVLNKEDDAKFFSRMAEKSKYSINEKLFNKEKGIYIDGIGSTHGSIHSNMLPLAFGLVPEKYKHSVVAFVKTRKMACSVYGAQYLLEGLYRAGEASYALDLMTSTSDRSWWNMIRVGSTMAMEAWDMKYKSNSDWNHAWGTAPGNIVTRYMWGITPAEPGFEKVQVSPQMSNLSFSTIKVPTIKGPINAEFKQKNGRTKLFILELPQGMEGEFSLIAKGEKSKVMVNKIAVRSKDGQIPLKPGFNRISIKEKKK</sequence>
<dbReference type="InterPro" id="IPR035398">
    <property type="entry name" value="Bac_rhamnosid_C"/>
</dbReference>
<comment type="catalytic activity">
    <reaction evidence="1">
        <text>Hydrolysis of terminal non-reducing alpha-L-rhamnose residues in alpha-L-rhamnosides.</text>
        <dbReference type="EC" id="3.2.1.40"/>
    </reaction>
</comment>
<dbReference type="AlphaFoldDB" id="A0A2N3I6S4"/>
<evidence type="ECO:0000259" key="4">
    <source>
        <dbReference type="Pfam" id="PF05592"/>
    </source>
</evidence>
<reference evidence="7 8" key="1">
    <citation type="journal article" date="2017" name="Front. Microbiol.">
        <title>Labilibaculum manganireducens gen. nov., sp. nov. and Labilibaculum filiforme sp. nov., Novel Bacteroidetes Isolated from Subsurface Sediments of the Baltic Sea.</title>
        <authorList>
            <person name="Vandieken V."/>
            <person name="Marshall I.P."/>
            <person name="Niemann H."/>
            <person name="Engelen B."/>
            <person name="Cypionka H."/>
        </authorList>
    </citation>
    <scope>NUCLEOTIDE SEQUENCE [LARGE SCALE GENOMIC DNA]</scope>
    <source>
        <strain evidence="7 8">59.10-2M</strain>
    </source>
</reference>
<gene>
    <name evidence="7" type="ORF">BZG01_12635</name>
</gene>
<protein>
    <recommendedName>
        <fullName evidence="2">alpha-L-rhamnosidase</fullName>
        <ecNumber evidence="2">3.2.1.40</ecNumber>
    </recommendedName>
</protein>
<dbReference type="Gene3D" id="1.50.10.10">
    <property type="match status" value="1"/>
</dbReference>
<organism evidence="7 8">
    <name type="scientific">Labilibaculum manganireducens</name>
    <dbReference type="NCBI Taxonomy" id="1940525"/>
    <lineage>
        <taxon>Bacteria</taxon>
        <taxon>Pseudomonadati</taxon>
        <taxon>Bacteroidota</taxon>
        <taxon>Bacteroidia</taxon>
        <taxon>Marinilabiliales</taxon>
        <taxon>Marinifilaceae</taxon>
        <taxon>Labilibaculum</taxon>
    </lineage>
</organism>
<feature type="domain" description="Alpha-L-rhamnosidase concanavalin-like" evidence="4">
    <location>
        <begin position="68"/>
        <end position="117"/>
    </location>
</feature>
<dbReference type="InterPro" id="IPR012341">
    <property type="entry name" value="6hp_glycosidase-like_sf"/>
</dbReference>
<dbReference type="Gene3D" id="2.60.420.10">
    <property type="entry name" value="Maltose phosphorylase, domain 3"/>
    <property type="match status" value="1"/>
</dbReference>
<dbReference type="PANTHER" id="PTHR33307:SF6">
    <property type="entry name" value="ALPHA-RHAMNOSIDASE (EUROFUNG)-RELATED"/>
    <property type="match status" value="1"/>
</dbReference>
<dbReference type="SUPFAM" id="SSF48208">
    <property type="entry name" value="Six-hairpin glycosidases"/>
    <property type="match status" value="1"/>
</dbReference>
<accession>A0A2N3I6S4</accession>
<dbReference type="Pfam" id="PF05592">
    <property type="entry name" value="Bac_rhamnosid"/>
    <property type="match status" value="1"/>
</dbReference>
<evidence type="ECO:0000259" key="5">
    <source>
        <dbReference type="Pfam" id="PF17389"/>
    </source>
</evidence>
<dbReference type="InterPro" id="IPR016007">
    <property type="entry name" value="Alpha_rhamnosid"/>
</dbReference>
<dbReference type="InterPro" id="IPR008928">
    <property type="entry name" value="6-hairpin_glycosidase_sf"/>
</dbReference>
<dbReference type="Proteomes" id="UP000233618">
    <property type="component" value="Unassembled WGS sequence"/>
</dbReference>
<feature type="domain" description="Alpha-L-rhamnosidase C-terminal" evidence="6">
    <location>
        <begin position="543"/>
        <end position="617"/>
    </location>
</feature>
<name>A0A2N3I6S4_9BACT</name>
<evidence type="ECO:0000256" key="3">
    <source>
        <dbReference type="ARBA" id="ARBA00022801"/>
    </source>
</evidence>
<dbReference type="InterPro" id="IPR035396">
    <property type="entry name" value="Bac_rhamnosid6H"/>
</dbReference>
<dbReference type="InterPro" id="IPR008902">
    <property type="entry name" value="Rhamnosid_concanavalin"/>
</dbReference>
<dbReference type="Gene3D" id="2.60.120.260">
    <property type="entry name" value="Galactose-binding domain-like"/>
    <property type="match status" value="1"/>
</dbReference>
<keyword evidence="8" id="KW-1185">Reference proteome</keyword>
<dbReference type="EMBL" id="MVDE01000018">
    <property type="protein sequence ID" value="PKQ66001.1"/>
    <property type="molecule type" value="Genomic_DNA"/>
</dbReference>
<evidence type="ECO:0000313" key="8">
    <source>
        <dbReference type="Proteomes" id="UP000233618"/>
    </source>
</evidence>
<evidence type="ECO:0000256" key="1">
    <source>
        <dbReference type="ARBA" id="ARBA00001445"/>
    </source>
</evidence>
<dbReference type="Pfam" id="PF17390">
    <property type="entry name" value="Bac_rhamnosid_C"/>
    <property type="match status" value="1"/>
</dbReference>
<feature type="domain" description="Alpha-L-rhamnosidase six-hairpin glycosidase" evidence="5">
    <location>
        <begin position="193"/>
        <end position="539"/>
    </location>
</feature>